<proteinExistence type="predicted"/>
<sequence length="322" mass="35009">MMRLAQLDRIGYFGKIPARSDFVKVAYDAPAMGMLDDWLAAVMQRLPSSARWKIDYDAMAPVSFVFAGPARKLAVAGHLIASHDAPGRRFPFLMMRTLDVADPPAFVSRCPLAFAPLWAFLETMAPRVVADADPAPHLQEISEAAVTLGETDDALAGFLATGTISSLSRLLGDLEASRIVLALGLLLQPVMHSKPTQVDKSLVLPLPEDEALRAPVAAFWLELVAPFVRRTGFDLALFFTLQEGRAVLVIGFCGAAAQTLRGIIDPLVAIEQQVRFDDTGWIDEQLGLDVDVRALASYLDQPQLPLKLARELFIKTFIGGAA</sequence>
<dbReference type="NCBIfam" id="TIGR03373">
    <property type="entry name" value="VI_minor_4"/>
    <property type="match status" value="1"/>
</dbReference>
<gene>
    <name evidence="1" type="primary">tagF</name>
    <name evidence="1" type="ORF">ACFOPH_03395</name>
</gene>
<dbReference type="Proteomes" id="UP001595665">
    <property type="component" value="Unassembled WGS sequence"/>
</dbReference>
<dbReference type="InterPro" id="IPR017748">
    <property type="entry name" value="TagF"/>
</dbReference>
<reference evidence="2" key="1">
    <citation type="journal article" date="2019" name="Int. J. Syst. Evol. Microbiol.">
        <title>The Global Catalogue of Microorganisms (GCM) 10K type strain sequencing project: providing services to taxonomists for standard genome sequencing and annotation.</title>
        <authorList>
            <consortium name="The Broad Institute Genomics Platform"/>
            <consortium name="The Broad Institute Genome Sequencing Center for Infectious Disease"/>
            <person name="Wu L."/>
            <person name="Ma J."/>
        </authorList>
    </citation>
    <scope>NUCLEOTIDE SEQUENCE [LARGE SCALE GENOMIC DNA]</scope>
    <source>
        <strain evidence="2">CCM 7480</strain>
    </source>
</reference>
<dbReference type="Pfam" id="PF09867">
    <property type="entry name" value="TagF_N"/>
    <property type="match status" value="1"/>
</dbReference>
<evidence type="ECO:0000313" key="1">
    <source>
        <dbReference type="EMBL" id="MFC3457297.1"/>
    </source>
</evidence>
<evidence type="ECO:0000313" key="2">
    <source>
        <dbReference type="Proteomes" id="UP001595665"/>
    </source>
</evidence>
<name>A0ABV7PHV6_9BURK</name>
<protein>
    <submittedName>
        <fullName evidence="1">Type VI secretion system-associated protein TagF</fullName>
    </submittedName>
</protein>
<comment type="caution">
    <text evidence="1">The sequence shown here is derived from an EMBL/GenBank/DDBJ whole genome shotgun (WGS) entry which is preliminary data.</text>
</comment>
<keyword evidence="2" id="KW-1185">Reference proteome</keyword>
<dbReference type="InterPro" id="IPR038225">
    <property type="entry name" value="TagF_sf"/>
</dbReference>
<dbReference type="EMBL" id="JBHRVV010000001">
    <property type="protein sequence ID" value="MFC3457297.1"/>
    <property type="molecule type" value="Genomic_DNA"/>
</dbReference>
<accession>A0ABV7PHV6</accession>
<organism evidence="1 2">
    <name type="scientific">Massilia haematophila</name>
    <dbReference type="NCBI Taxonomy" id="457923"/>
    <lineage>
        <taxon>Bacteria</taxon>
        <taxon>Pseudomonadati</taxon>
        <taxon>Pseudomonadota</taxon>
        <taxon>Betaproteobacteria</taxon>
        <taxon>Burkholderiales</taxon>
        <taxon>Oxalobacteraceae</taxon>
        <taxon>Telluria group</taxon>
        <taxon>Massilia</taxon>
    </lineage>
</organism>
<dbReference type="Gene3D" id="3.40.1730.10">
    <property type="entry name" value="pa0076 domain"/>
    <property type="match status" value="1"/>
</dbReference>
<dbReference type="RefSeq" id="WP_312548282.1">
    <property type="nucleotide sequence ID" value="NZ_JBHRVV010000001.1"/>
</dbReference>